<evidence type="ECO:0000313" key="3">
    <source>
        <dbReference type="Proteomes" id="UP000034228"/>
    </source>
</evidence>
<dbReference type="RefSeq" id="WP_046556530.1">
    <property type="nucleotide sequence ID" value="NZ_LAHO01000003.1"/>
</dbReference>
<gene>
    <name evidence="2" type="ORF">WG68_04965</name>
</gene>
<feature type="transmembrane region" description="Helical" evidence="1">
    <location>
        <begin position="86"/>
        <end position="107"/>
    </location>
</feature>
<keyword evidence="1" id="KW-0472">Membrane</keyword>
<keyword evidence="3" id="KW-1185">Reference proteome</keyword>
<keyword evidence="1" id="KW-1133">Transmembrane helix</keyword>
<comment type="caution">
    <text evidence="2">The sequence shown here is derived from an EMBL/GenBank/DDBJ whole genome shotgun (WGS) entry which is preliminary data.</text>
</comment>
<feature type="transmembrane region" description="Helical" evidence="1">
    <location>
        <begin position="54"/>
        <end position="74"/>
    </location>
</feature>
<organism evidence="2 3">
    <name type="scientific">Arsukibacterium ikkense</name>
    <dbReference type="NCBI Taxonomy" id="336831"/>
    <lineage>
        <taxon>Bacteria</taxon>
        <taxon>Pseudomonadati</taxon>
        <taxon>Pseudomonadota</taxon>
        <taxon>Gammaproteobacteria</taxon>
        <taxon>Chromatiales</taxon>
        <taxon>Chromatiaceae</taxon>
        <taxon>Arsukibacterium</taxon>
    </lineage>
</organism>
<dbReference type="EMBL" id="LAHO01000003">
    <property type="protein sequence ID" value="KKO46641.1"/>
    <property type="molecule type" value="Genomic_DNA"/>
</dbReference>
<accession>A0A0M2V7R6</accession>
<sequence length="144" mass="15528">MPKNRYLIATALCCVIAAVAHLGCIVFGGDWYRFFGAGEQMAVLAEQGDPHPTIVTSVIVTVLLLWALFALSGAGVIRRLPLLRTALCVISAIFLLRGLAFVALMPLFPGNSLTFWLVSSAICLVIGLLYAVGTVQAWRQLRPV</sequence>
<dbReference type="STRING" id="336831.WG68_04965"/>
<evidence type="ECO:0000313" key="2">
    <source>
        <dbReference type="EMBL" id="KKO46641.1"/>
    </source>
</evidence>
<dbReference type="PATRIC" id="fig|336831.14.peg.3304"/>
<name>A0A0M2V7R6_9GAMM</name>
<evidence type="ECO:0000256" key="1">
    <source>
        <dbReference type="SAM" id="Phobius"/>
    </source>
</evidence>
<keyword evidence="1" id="KW-0812">Transmembrane</keyword>
<feature type="transmembrane region" description="Helical" evidence="1">
    <location>
        <begin position="113"/>
        <end position="132"/>
    </location>
</feature>
<reference evidence="2 3" key="1">
    <citation type="submission" date="2015-03" db="EMBL/GenBank/DDBJ databases">
        <title>Draft genome sequences of two protease-producing strains of Arsukibacterium isolated from two cold and alkaline environments.</title>
        <authorList>
            <person name="Lylloff J.E."/>
            <person name="Skov L.B."/>
            <person name="Jepsen M."/>
            <person name="Hallin P.F."/>
            <person name="Sorensen S.J."/>
            <person name="Stougaard P."/>
            <person name="Glaring M.A."/>
        </authorList>
    </citation>
    <scope>NUCLEOTIDE SEQUENCE [LARGE SCALE GENOMIC DNA]</scope>
    <source>
        <strain evidence="2 3">GCM72</strain>
    </source>
</reference>
<dbReference type="Proteomes" id="UP000034228">
    <property type="component" value="Unassembled WGS sequence"/>
</dbReference>
<proteinExistence type="predicted"/>
<protein>
    <submittedName>
        <fullName evidence="2">Uncharacterized protein</fullName>
    </submittedName>
</protein>
<dbReference type="AlphaFoldDB" id="A0A0M2V7R6"/>